<dbReference type="EMBL" id="BPLR01019922">
    <property type="protein sequence ID" value="GIX73158.1"/>
    <property type="molecule type" value="Genomic_DNA"/>
</dbReference>
<gene>
    <name evidence="1" type="ORF">CEXT_479731</name>
</gene>
<accession>A0AAV4MMS2</accession>
<protein>
    <submittedName>
        <fullName evidence="1">Uncharacterized protein</fullName>
    </submittedName>
</protein>
<comment type="caution">
    <text evidence="1">The sequence shown here is derived from an EMBL/GenBank/DDBJ whole genome shotgun (WGS) entry which is preliminary data.</text>
</comment>
<dbReference type="Proteomes" id="UP001054945">
    <property type="component" value="Unassembled WGS sequence"/>
</dbReference>
<evidence type="ECO:0000313" key="1">
    <source>
        <dbReference type="EMBL" id="GIX73158.1"/>
    </source>
</evidence>
<proteinExistence type="predicted"/>
<organism evidence="1 2">
    <name type="scientific">Caerostris extrusa</name>
    <name type="common">Bark spider</name>
    <name type="synonym">Caerostris bankana</name>
    <dbReference type="NCBI Taxonomy" id="172846"/>
    <lineage>
        <taxon>Eukaryota</taxon>
        <taxon>Metazoa</taxon>
        <taxon>Ecdysozoa</taxon>
        <taxon>Arthropoda</taxon>
        <taxon>Chelicerata</taxon>
        <taxon>Arachnida</taxon>
        <taxon>Araneae</taxon>
        <taxon>Araneomorphae</taxon>
        <taxon>Entelegynae</taxon>
        <taxon>Araneoidea</taxon>
        <taxon>Araneidae</taxon>
        <taxon>Caerostris</taxon>
    </lineage>
</organism>
<dbReference type="AlphaFoldDB" id="A0AAV4MMS2"/>
<reference evidence="1 2" key="1">
    <citation type="submission" date="2021-06" db="EMBL/GenBank/DDBJ databases">
        <title>Caerostris extrusa draft genome.</title>
        <authorList>
            <person name="Kono N."/>
            <person name="Arakawa K."/>
        </authorList>
    </citation>
    <scope>NUCLEOTIDE SEQUENCE [LARGE SCALE GENOMIC DNA]</scope>
</reference>
<evidence type="ECO:0000313" key="2">
    <source>
        <dbReference type="Proteomes" id="UP001054945"/>
    </source>
</evidence>
<feature type="non-terminal residue" evidence="1">
    <location>
        <position position="1"/>
    </location>
</feature>
<name>A0AAV4MMS2_CAEEX</name>
<sequence length="132" mass="14669">KVYPATVSGRRPAVSLRATLGENGGPVAPAIRVPRPIDPSGPLLPPSTTPSSKGWLPILFAVGTIEVEYCIIKVVWFHCCFYIGRFLCSALRRTFRNTRPREPYSIDPAPLKFFCCINTATRVESFWSFHGT</sequence>
<keyword evidence="2" id="KW-1185">Reference proteome</keyword>